<reference evidence="2" key="1">
    <citation type="journal article" date="2011" name="Plant Physiol.">
        <title>Comprehensive sequence analysis of 24,783 barley full-length cDNAs derived from 12 clone libraries.</title>
        <authorList>
            <person name="Matsumoto T."/>
            <person name="Tanaka T."/>
            <person name="Sakai H."/>
            <person name="Amano N."/>
            <person name="Kanamori H."/>
            <person name="Kurita K."/>
            <person name="Kikuta A."/>
            <person name="Kamiya K."/>
            <person name="Yamamoto M."/>
            <person name="Ikawa H."/>
            <person name="Fujii N."/>
            <person name="Hori K."/>
            <person name="Itoh T."/>
            <person name="Sato K."/>
        </authorList>
    </citation>
    <scope>NUCLEOTIDE SEQUENCE</scope>
    <source>
        <tissue evidence="2">Shoot and root</tissue>
    </source>
</reference>
<organism evidence="2">
    <name type="scientific">Hordeum vulgare subsp. vulgare</name>
    <name type="common">Domesticated barley</name>
    <dbReference type="NCBI Taxonomy" id="112509"/>
    <lineage>
        <taxon>Eukaryota</taxon>
        <taxon>Viridiplantae</taxon>
        <taxon>Streptophyta</taxon>
        <taxon>Embryophyta</taxon>
        <taxon>Tracheophyta</taxon>
        <taxon>Spermatophyta</taxon>
        <taxon>Magnoliopsida</taxon>
        <taxon>Liliopsida</taxon>
        <taxon>Poales</taxon>
        <taxon>Poaceae</taxon>
        <taxon>BOP clade</taxon>
        <taxon>Pooideae</taxon>
        <taxon>Triticodae</taxon>
        <taxon>Triticeae</taxon>
        <taxon>Hordeinae</taxon>
        <taxon>Hordeum</taxon>
    </lineage>
</organism>
<dbReference type="EMBL" id="AK371227">
    <property type="protein sequence ID" value="BAK02425.1"/>
    <property type="molecule type" value="mRNA"/>
</dbReference>
<feature type="compositionally biased region" description="Basic residues" evidence="1">
    <location>
        <begin position="133"/>
        <end position="144"/>
    </location>
</feature>
<evidence type="ECO:0000313" key="2">
    <source>
        <dbReference type="EMBL" id="BAK02425.1"/>
    </source>
</evidence>
<evidence type="ECO:0000256" key="1">
    <source>
        <dbReference type="SAM" id="MobiDB-lite"/>
    </source>
</evidence>
<sequence>MKRDNVGTGILGWKRRKFGIPILHNSKSRENQRGIILEYIKNTRRKKYWRGATMRSRAYQARPSPLGVLGGSWATCYPSGSLLLLYRGFRPRKNRGRVFGKKRRHHEAELEQNQSRAPAGPSCRGNFPPGGGNRRHHHHQHSSHRRGVIFINISISTISSPNPSSSLVPNLRLVTPIGTCKVASSVNYSL</sequence>
<protein>
    <submittedName>
        <fullName evidence="2">Predicted protein</fullName>
    </submittedName>
</protein>
<name>F2E503_HORVV</name>
<dbReference type="AlphaFoldDB" id="F2E503"/>
<feature type="region of interest" description="Disordered" evidence="1">
    <location>
        <begin position="98"/>
        <end position="144"/>
    </location>
</feature>
<proteinExistence type="evidence at transcript level"/>
<accession>F2E503</accession>